<dbReference type="InterPro" id="IPR011990">
    <property type="entry name" value="TPR-like_helical_dom_sf"/>
</dbReference>
<evidence type="ECO:0000313" key="2">
    <source>
        <dbReference type="EMBL" id="BBL70641.1"/>
    </source>
</evidence>
<evidence type="ECO:0000256" key="1">
    <source>
        <dbReference type="SAM" id="Phobius"/>
    </source>
</evidence>
<keyword evidence="1" id="KW-0472">Membrane</keyword>
<dbReference type="PANTHER" id="PTHR11102">
    <property type="entry name" value="SEL-1-LIKE PROTEIN"/>
    <property type="match status" value="1"/>
</dbReference>
<dbReference type="RefSeq" id="WP_054774744.1">
    <property type="nucleotide sequence ID" value="NZ_AP019782.1"/>
</dbReference>
<protein>
    <recommendedName>
        <fullName evidence="4">Sel1 repeat family protein</fullName>
    </recommendedName>
</protein>
<feature type="transmembrane region" description="Helical" evidence="1">
    <location>
        <begin position="33"/>
        <end position="53"/>
    </location>
</feature>
<name>A0A8D4VN48_9GAMM</name>
<dbReference type="EMBL" id="AP019782">
    <property type="protein sequence ID" value="BBL70641.1"/>
    <property type="molecule type" value="Genomic_DNA"/>
</dbReference>
<feature type="transmembrane region" description="Helical" evidence="1">
    <location>
        <begin position="6"/>
        <end position="21"/>
    </location>
</feature>
<keyword evidence="3" id="KW-1185">Reference proteome</keyword>
<dbReference type="SUPFAM" id="SSF81901">
    <property type="entry name" value="HCP-like"/>
    <property type="match status" value="1"/>
</dbReference>
<keyword evidence="1" id="KW-1133">Transmembrane helix</keyword>
<dbReference type="AlphaFoldDB" id="A0A8D4VN48"/>
<accession>A0A8D4VN48</accession>
<dbReference type="Gene3D" id="1.25.40.10">
    <property type="entry name" value="Tetratricopeptide repeat domain"/>
    <property type="match status" value="1"/>
</dbReference>
<dbReference type="Proteomes" id="UP000824988">
    <property type="component" value="Chromosome"/>
</dbReference>
<dbReference type="Pfam" id="PF08238">
    <property type="entry name" value="Sel1"/>
    <property type="match status" value="2"/>
</dbReference>
<evidence type="ECO:0008006" key="4">
    <source>
        <dbReference type="Google" id="ProtNLM"/>
    </source>
</evidence>
<gene>
    <name evidence="2" type="ORF">MoryE10_12470</name>
</gene>
<dbReference type="KEGG" id="moz:MoryE10_12470"/>
<keyword evidence="1" id="KW-0812">Transmembrane</keyword>
<dbReference type="PANTHER" id="PTHR11102:SF160">
    <property type="entry name" value="ERAD-ASSOCIATED E3 UBIQUITIN-PROTEIN LIGASE COMPONENT HRD3"/>
    <property type="match status" value="1"/>
</dbReference>
<organism evidence="2 3">
    <name type="scientific">Methylogaea oryzae</name>
    <dbReference type="NCBI Taxonomy" id="1295382"/>
    <lineage>
        <taxon>Bacteria</taxon>
        <taxon>Pseudomonadati</taxon>
        <taxon>Pseudomonadota</taxon>
        <taxon>Gammaproteobacteria</taxon>
        <taxon>Methylococcales</taxon>
        <taxon>Methylococcaceae</taxon>
        <taxon>Methylogaea</taxon>
    </lineage>
</organism>
<dbReference type="InterPro" id="IPR006597">
    <property type="entry name" value="Sel1-like"/>
</dbReference>
<evidence type="ECO:0000313" key="3">
    <source>
        <dbReference type="Proteomes" id="UP000824988"/>
    </source>
</evidence>
<sequence>MSYISFFIAGAAAYFAHRYAVRRWLRTGKTVEYCLKAGSAVLLSTFAALFLALPTEWPMPQSEQGRIFSDSLKKAEQGDAKAEYFVGLSYAQGETVAADKAKAVLWMRKSAEQGYSDAQVALGNMYLNGRYAKEGVPKDYAQGKELLRKAADQGHVWAKMLLYNMEYEEKRQNLEGK</sequence>
<dbReference type="SMART" id="SM00671">
    <property type="entry name" value="SEL1"/>
    <property type="match status" value="2"/>
</dbReference>
<proteinExistence type="predicted"/>
<reference evidence="2" key="1">
    <citation type="submission" date="2019-06" db="EMBL/GenBank/DDBJ databases">
        <title>Complete genome sequence of Methylogaea oryzae strain JCM16910.</title>
        <authorList>
            <person name="Asakawa S."/>
        </authorList>
    </citation>
    <scope>NUCLEOTIDE SEQUENCE</scope>
    <source>
        <strain evidence="2">E10</strain>
    </source>
</reference>
<dbReference type="InterPro" id="IPR050767">
    <property type="entry name" value="Sel1_AlgK"/>
</dbReference>